<dbReference type="InterPro" id="IPR019933">
    <property type="entry name" value="DivIVA_domain"/>
</dbReference>
<dbReference type="EMBL" id="BAAALS010000003">
    <property type="protein sequence ID" value="GAA1739525.1"/>
    <property type="molecule type" value="Genomic_DNA"/>
</dbReference>
<reference evidence="1 2" key="1">
    <citation type="journal article" date="2019" name="Int. J. Syst. Evol. Microbiol.">
        <title>The Global Catalogue of Microorganisms (GCM) 10K type strain sequencing project: providing services to taxonomists for standard genome sequencing and annotation.</title>
        <authorList>
            <consortium name="The Broad Institute Genomics Platform"/>
            <consortium name="The Broad Institute Genome Sequencing Center for Infectious Disease"/>
            <person name="Wu L."/>
            <person name="Ma J."/>
        </authorList>
    </citation>
    <scope>NUCLEOTIDE SEQUENCE [LARGE SCALE GENOMIC DNA]</scope>
    <source>
        <strain evidence="1 2">JCM 13249</strain>
    </source>
</reference>
<gene>
    <name evidence="1" type="ORF">GCM10009681_07940</name>
</gene>
<accession>A0ABN2JUR4</accession>
<keyword evidence="2" id="KW-1185">Reference proteome</keyword>
<comment type="caution">
    <text evidence="1">The sequence shown here is derived from an EMBL/GenBank/DDBJ whole genome shotgun (WGS) entry which is preliminary data.</text>
</comment>
<sequence length="74" mass="8185">MGDHKGFTVVLRGYDTDEVDALVERVHEAAASTDGALRAAVRAELTQPTLSVRLRGYDRIAVDDYLRRAVDRLA</sequence>
<name>A0ABN2JUR4_9ACTN</name>
<dbReference type="Gene3D" id="6.10.250.660">
    <property type="match status" value="1"/>
</dbReference>
<dbReference type="Proteomes" id="UP001500655">
    <property type="component" value="Unassembled WGS sequence"/>
</dbReference>
<evidence type="ECO:0000313" key="2">
    <source>
        <dbReference type="Proteomes" id="UP001500655"/>
    </source>
</evidence>
<dbReference type="NCBIfam" id="TIGR03544">
    <property type="entry name" value="DivI1A_domain"/>
    <property type="match status" value="1"/>
</dbReference>
<evidence type="ECO:0000313" key="1">
    <source>
        <dbReference type="EMBL" id="GAA1739525.1"/>
    </source>
</evidence>
<protein>
    <recommendedName>
        <fullName evidence="3">DivIVA domain-containing protein</fullName>
    </recommendedName>
</protein>
<dbReference type="RefSeq" id="WP_344076908.1">
    <property type="nucleotide sequence ID" value="NZ_BAAALS010000003.1"/>
</dbReference>
<evidence type="ECO:0008006" key="3">
    <source>
        <dbReference type="Google" id="ProtNLM"/>
    </source>
</evidence>
<proteinExistence type="predicted"/>
<organism evidence="1 2">
    <name type="scientific">Luedemannella helvata</name>
    <dbReference type="NCBI Taxonomy" id="349315"/>
    <lineage>
        <taxon>Bacteria</taxon>
        <taxon>Bacillati</taxon>
        <taxon>Actinomycetota</taxon>
        <taxon>Actinomycetes</taxon>
        <taxon>Micromonosporales</taxon>
        <taxon>Micromonosporaceae</taxon>
        <taxon>Luedemannella</taxon>
    </lineage>
</organism>